<sequence>MSFNLPYVVSASICAMLAIVVGVTYGTLLPKDSAQNTKLMAIVTVFSFVASLVAYALALYHFSHNPTQMIQFILGIVMIVILPCTLVSASIATITISNMRDTLAAGSQ</sequence>
<accession>A0A6C0LRL0</accession>
<name>A0A6C0LRL0_9ZZZZ</name>
<evidence type="ECO:0000313" key="2">
    <source>
        <dbReference type="EMBL" id="QHU31892.1"/>
    </source>
</evidence>
<evidence type="ECO:0000256" key="1">
    <source>
        <dbReference type="SAM" id="Phobius"/>
    </source>
</evidence>
<keyword evidence="1" id="KW-0472">Membrane</keyword>
<keyword evidence="1" id="KW-1133">Transmembrane helix</keyword>
<organism evidence="2">
    <name type="scientific">viral metagenome</name>
    <dbReference type="NCBI Taxonomy" id="1070528"/>
    <lineage>
        <taxon>unclassified sequences</taxon>
        <taxon>metagenomes</taxon>
        <taxon>organismal metagenomes</taxon>
    </lineage>
</organism>
<dbReference type="AlphaFoldDB" id="A0A6C0LRL0"/>
<reference evidence="2" key="1">
    <citation type="journal article" date="2020" name="Nature">
        <title>Giant virus diversity and host interactions through global metagenomics.</title>
        <authorList>
            <person name="Schulz F."/>
            <person name="Roux S."/>
            <person name="Paez-Espino D."/>
            <person name="Jungbluth S."/>
            <person name="Walsh D.A."/>
            <person name="Denef V.J."/>
            <person name="McMahon K.D."/>
            <person name="Konstantinidis K.T."/>
            <person name="Eloe-Fadrosh E.A."/>
            <person name="Kyrpides N.C."/>
            <person name="Woyke T."/>
        </authorList>
    </citation>
    <scope>NUCLEOTIDE SEQUENCE</scope>
    <source>
        <strain evidence="2">GVMAG-M-3300027963-41</strain>
    </source>
</reference>
<protein>
    <submittedName>
        <fullName evidence="2">Uncharacterized protein</fullName>
    </submittedName>
</protein>
<dbReference type="EMBL" id="MN740533">
    <property type="protein sequence ID" value="QHU31892.1"/>
    <property type="molecule type" value="Genomic_DNA"/>
</dbReference>
<proteinExistence type="predicted"/>
<feature type="transmembrane region" description="Helical" evidence="1">
    <location>
        <begin position="40"/>
        <end position="63"/>
    </location>
</feature>
<feature type="transmembrane region" description="Helical" evidence="1">
    <location>
        <begin position="6"/>
        <end position="28"/>
    </location>
</feature>
<keyword evidence="1" id="KW-0812">Transmembrane</keyword>
<feature type="transmembrane region" description="Helical" evidence="1">
    <location>
        <begin position="69"/>
        <end position="94"/>
    </location>
</feature>